<evidence type="ECO:0000313" key="2">
    <source>
        <dbReference type="EMBL" id="SDL27054.1"/>
    </source>
</evidence>
<dbReference type="PROSITE" id="PS00061">
    <property type="entry name" value="ADH_SHORT"/>
    <property type="match status" value="1"/>
</dbReference>
<evidence type="ECO:0000313" key="3">
    <source>
        <dbReference type="Proteomes" id="UP000199440"/>
    </source>
</evidence>
<dbReference type="PANTHER" id="PTHR43975:SF2">
    <property type="entry name" value="EG:BACR7A4.14 PROTEIN-RELATED"/>
    <property type="match status" value="1"/>
</dbReference>
<sequence length="273" mass="29444">MRLNNKVILITGSYTGIGLAIAKACINEGAKVVLNGLEDDQGKSVLSELDTENAVAITGDIAQAGIPELLVKKAIDTFGQLNAVVNNAAMVPPSNVESTSTELMHKVMAVNAIAPLAIIQSALPYLIPVQGCVLNIGSINAWGGEPGLLAYSMSKGALMTMTRNIGDSLFRDKGVRVNQINPGWVLTEREMADKKKQGMVDDWYKDLPNIFAPAQRIFSPKEIAAAALYLLSDECGPVSGQVMDLEQFPMIGRNLPKEWDGSHDFSWSTRTKK</sequence>
<dbReference type="InterPro" id="IPR036291">
    <property type="entry name" value="NAD(P)-bd_dom_sf"/>
</dbReference>
<dbReference type="SUPFAM" id="SSF51735">
    <property type="entry name" value="NAD(P)-binding Rossmann-fold domains"/>
    <property type="match status" value="1"/>
</dbReference>
<dbReference type="FunFam" id="3.40.50.720:FF:000084">
    <property type="entry name" value="Short-chain dehydrogenase reductase"/>
    <property type="match status" value="1"/>
</dbReference>
<accession>A0A1G9IQ89</accession>
<dbReference type="EMBL" id="FNGV01000001">
    <property type="protein sequence ID" value="SDL27054.1"/>
    <property type="molecule type" value="Genomic_DNA"/>
</dbReference>
<dbReference type="OrthoDB" id="9775296at2"/>
<gene>
    <name evidence="2" type="ORF">SAMN04488514_101223</name>
</gene>
<dbReference type="STRING" id="192904.SAMN04488514_101223"/>
<reference evidence="2 3" key="1">
    <citation type="submission" date="2016-10" db="EMBL/GenBank/DDBJ databases">
        <authorList>
            <person name="de Groot N.N."/>
        </authorList>
    </citation>
    <scope>NUCLEOTIDE SEQUENCE [LARGE SCALE GENOMIC DNA]</scope>
    <source>
        <strain evidence="2 3">DSM 19886</strain>
    </source>
</reference>
<dbReference type="CDD" id="cd05233">
    <property type="entry name" value="SDR_c"/>
    <property type="match status" value="1"/>
</dbReference>
<keyword evidence="3" id="KW-1185">Reference proteome</keyword>
<organism evidence="2 3">
    <name type="scientific">Kriegella aquimaris</name>
    <dbReference type="NCBI Taxonomy" id="192904"/>
    <lineage>
        <taxon>Bacteria</taxon>
        <taxon>Pseudomonadati</taxon>
        <taxon>Bacteroidota</taxon>
        <taxon>Flavobacteriia</taxon>
        <taxon>Flavobacteriales</taxon>
        <taxon>Flavobacteriaceae</taxon>
        <taxon>Kriegella</taxon>
    </lineage>
</organism>
<evidence type="ECO:0000256" key="1">
    <source>
        <dbReference type="ARBA" id="ARBA00006484"/>
    </source>
</evidence>
<dbReference type="PANTHER" id="PTHR43975">
    <property type="entry name" value="ZGC:101858"/>
    <property type="match status" value="1"/>
</dbReference>
<dbReference type="PRINTS" id="PR00081">
    <property type="entry name" value="GDHRDH"/>
</dbReference>
<dbReference type="Pfam" id="PF13561">
    <property type="entry name" value="adh_short_C2"/>
    <property type="match status" value="1"/>
</dbReference>
<dbReference type="InterPro" id="IPR020904">
    <property type="entry name" value="Sc_DH/Rdtase_CS"/>
</dbReference>
<comment type="similarity">
    <text evidence="1">Belongs to the short-chain dehydrogenases/reductases (SDR) family.</text>
</comment>
<dbReference type="AlphaFoldDB" id="A0A1G9IQ89"/>
<name>A0A1G9IQ89_9FLAO</name>
<proteinExistence type="inferred from homology"/>
<dbReference type="RefSeq" id="WP_089884430.1">
    <property type="nucleotide sequence ID" value="NZ_FNGV01000001.1"/>
</dbReference>
<dbReference type="Proteomes" id="UP000199440">
    <property type="component" value="Unassembled WGS sequence"/>
</dbReference>
<dbReference type="Gene3D" id="3.40.50.720">
    <property type="entry name" value="NAD(P)-binding Rossmann-like Domain"/>
    <property type="match status" value="1"/>
</dbReference>
<dbReference type="InterPro" id="IPR002347">
    <property type="entry name" value="SDR_fam"/>
</dbReference>
<dbReference type="PRINTS" id="PR00080">
    <property type="entry name" value="SDRFAMILY"/>
</dbReference>
<protein>
    <submittedName>
        <fullName evidence="2">NAD(P)-dependent dehydrogenase, short-chain alcohol dehydrogenase family</fullName>
    </submittedName>
</protein>